<dbReference type="AlphaFoldDB" id="A0A7X9W9J5"/>
<comment type="caution">
    <text evidence="12">The sequence shown here is derived from an EMBL/GenBank/DDBJ whole genome shotgun (WGS) entry which is preliminary data.</text>
</comment>
<name>A0A7X9W9J5_STACP</name>
<evidence type="ECO:0000256" key="9">
    <source>
        <dbReference type="ARBA" id="ARBA00023136"/>
    </source>
</evidence>
<dbReference type="InterPro" id="IPR003593">
    <property type="entry name" value="AAA+_ATPase"/>
</dbReference>
<feature type="domain" description="ABC transporter" evidence="10">
    <location>
        <begin position="6"/>
        <end position="251"/>
    </location>
</feature>
<evidence type="ECO:0000256" key="7">
    <source>
        <dbReference type="ARBA" id="ARBA00022840"/>
    </source>
</evidence>
<dbReference type="PROSITE" id="PS00211">
    <property type="entry name" value="ABC_TRANSPORTER_1"/>
    <property type="match status" value="1"/>
</dbReference>
<keyword evidence="8" id="KW-1278">Translocase</keyword>
<evidence type="ECO:0000259" key="10">
    <source>
        <dbReference type="PROSITE" id="PS50893"/>
    </source>
</evidence>
<dbReference type="EMBL" id="JABBMI010000044">
    <property type="protein sequence ID" value="NMK53803.1"/>
    <property type="molecule type" value="Genomic_DNA"/>
</dbReference>
<dbReference type="GO" id="GO:0005524">
    <property type="term" value="F:ATP binding"/>
    <property type="evidence" value="ECO:0007669"/>
    <property type="project" value="UniProtKB-KW"/>
</dbReference>
<keyword evidence="4" id="KW-1003">Cell membrane</keyword>
<dbReference type="PANTHER" id="PTHR43297:SF14">
    <property type="entry name" value="ATPASE AAA-TYPE CORE DOMAIN-CONTAINING PROTEIN"/>
    <property type="match status" value="1"/>
</dbReference>
<evidence type="ECO:0000256" key="1">
    <source>
        <dbReference type="ARBA" id="ARBA00004202"/>
    </source>
</evidence>
<evidence type="ECO:0000256" key="6">
    <source>
        <dbReference type="ARBA" id="ARBA00022741"/>
    </source>
</evidence>
<dbReference type="Proteomes" id="UP000550736">
    <property type="component" value="Unassembled WGS sequence"/>
</dbReference>
<keyword evidence="5" id="KW-0997">Cell inner membrane</keyword>
<dbReference type="Proteomes" id="UP000538955">
    <property type="component" value="Unassembled WGS sequence"/>
</dbReference>
<dbReference type="PROSITE" id="PS50893">
    <property type="entry name" value="ABC_TRANSPORTER_2"/>
    <property type="match status" value="1"/>
</dbReference>
<dbReference type="PANTHER" id="PTHR43297">
    <property type="entry name" value="OLIGOPEPTIDE TRANSPORT ATP-BINDING PROTEIN APPD"/>
    <property type="match status" value="1"/>
</dbReference>
<evidence type="ECO:0000256" key="3">
    <source>
        <dbReference type="ARBA" id="ARBA00022448"/>
    </source>
</evidence>
<keyword evidence="6" id="KW-0547">Nucleotide-binding</keyword>
<dbReference type="CDD" id="cd03257">
    <property type="entry name" value="ABC_NikE_OppD_transporters"/>
    <property type="match status" value="1"/>
</dbReference>
<evidence type="ECO:0000256" key="4">
    <source>
        <dbReference type="ARBA" id="ARBA00022475"/>
    </source>
</evidence>
<keyword evidence="7 12" id="KW-0067">ATP-binding</keyword>
<dbReference type="SUPFAM" id="SSF52540">
    <property type="entry name" value="P-loop containing nucleoside triphosphate hydrolases"/>
    <property type="match status" value="1"/>
</dbReference>
<dbReference type="Gene3D" id="3.40.50.300">
    <property type="entry name" value="P-loop containing nucleotide triphosphate hydrolases"/>
    <property type="match status" value="1"/>
</dbReference>
<dbReference type="Pfam" id="PF00005">
    <property type="entry name" value="ABC_tran"/>
    <property type="match status" value="1"/>
</dbReference>
<evidence type="ECO:0000256" key="5">
    <source>
        <dbReference type="ARBA" id="ARBA00022519"/>
    </source>
</evidence>
<proteinExistence type="inferred from homology"/>
<evidence type="ECO:0000256" key="2">
    <source>
        <dbReference type="ARBA" id="ARBA00005417"/>
    </source>
</evidence>
<dbReference type="NCBIfam" id="NF047578">
    <property type="entry name" value="opine_ATP_CntD"/>
    <property type="match status" value="1"/>
</dbReference>
<comment type="similarity">
    <text evidence="2">Belongs to the ABC transporter superfamily.</text>
</comment>
<sequence length="276" mass="31322">MTLLSVEHLQIIDSWTNIKLVEDVHFSVAHGETLGMIGESGSGKSISCKALTGLNPERLHVTGDIYFENQNLMHLSKRDLRHKRGKDIAMVMQQGTRAFDPSTPVGKQMFETMRIHTMLSQLQIKQTLVEYMTFMKLKEPEKILTSYPHMLSGGMLQRLMIILALALKPKLIIADEPTTALDTITQYDVLKAFQDIKHHFNCAMIFISHDLSVIHHIADRVIVMKDGRVIESGATDAILNQPKDAYTQYLISAKKKINEHFERVMRGEIHAKSNQC</sequence>
<dbReference type="RefSeq" id="WP_030061418.1">
    <property type="nucleotide sequence ID" value="NZ_AP014956.1"/>
</dbReference>
<dbReference type="SMART" id="SM00382">
    <property type="entry name" value="AAA"/>
    <property type="match status" value="1"/>
</dbReference>
<protein>
    <submittedName>
        <fullName evidence="12">ABC transporter ATP-binding protein</fullName>
    </submittedName>
</protein>
<evidence type="ECO:0000313" key="11">
    <source>
        <dbReference type="EMBL" id="NMK53803.1"/>
    </source>
</evidence>
<dbReference type="EMBL" id="JABBLX010000004">
    <property type="protein sequence ID" value="NMK97031.1"/>
    <property type="molecule type" value="Genomic_DNA"/>
</dbReference>
<dbReference type="GO" id="GO:0016887">
    <property type="term" value="F:ATP hydrolysis activity"/>
    <property type="evidence" value="ECO:0007669"/>
    <property type="project" value="InterPro"/>
</dbReference>
<organism evidence="12 14">
    <name type="scientific">Staphylococcus capitis</name>
    <dbReference type="NCBI Taxonomy" id="29388"/>
    <lineage>
        <taxon>Bacteria</taxon>
        <taxon>Bacillati</taxon>
        <taxon>Bacillota</taxon>
        <taxon>Bacilli</taxon>
        <taxon>Bacillales</taxon>
        <taxon>Staphylococcaceae</taxon>
        <taxon>Staphylococcus</taxon>
    </lineage>
</organism>
<evidence type="ECO:0000313" key="13">
    <source>
        <dbReference type="Proteomes" id="UP000538955"/>
    </source>
</evidence>
<keyword evidence="13" id="KW-1185">Reference proteome</keyword>
<keyword evidence="3" id="KW-0813">Transport</keyword>
<accession>A0A7X9W9J5</accession>
<dbReference type="InterPro" id="IPR003439">
    <property type="entry name" value="ABC_transporter-like_ATP-bd"/>
</dbReference>
<evidence type="ECO:0000256" key="8">
    <source>
        <dbReference type="ARBA" id="ARBA00022967"/>
    </source>
</evidence>
<dbReference type="InterPro" id="IPR050388">
    <property type="entry name" value="ABC_Ni/Peptide_Import"/>
</dbReference>
<dbReference type="InterPro" id="IPR027417">
    <property type="entry name" value="P-loop_NTPase"/>
</dbReference>
<evidence type="ECO:0000313" key="12">
    <source>
        <dbReference type="EMBL" id="NMK97031.1"/>
    </source>
</evidence>
<comment type="subcellular location">
    <subcellularLocation>
        <location evidence="1">Cell membrane</location>
        <topology evidence="1">Peripheral membrane protein</topology>
    </subcellularLocation>
</comment>
<keyword evidence="9" id="KW-0472">Membrane</keyword>
<gene>
    <name evidence="12" type="ORF">HHM13_02800</name>
    <name evidence="11" type="ORF">HHM24_03430</name>
</gene>
<reference evidence="13 14" key="1">
    <citation type="submission" date="2020-04" db="EMBL/GenBank/DDBJ databases">
        <title>The Epidemiology and Molecular Characteristics of Linezolid-Resistant Staphylococcus capitis in Huashan Hospital, Shanghai.</title>
        <authorList>
            <person name="Ding L."/>
            <person name="Li P."/>
            <person name="Yang Y."/>
            <person name="Lin D."/>
            <person name="Xu X."/>
        </authorList>
    </citation>
    <scope>NUCLEOTIDE SEQUENCE [LARGE SCALE GENOMIC DNA]</scope>
    <source>
        <strain evidence="12 14">12-86</strain>
        <strain evidence="11 13">17-84</strain>
    </source>
</reference>
<dbReference type="InterPro" id="IPR017871">
    <property type="entry name" value="ABC_transporter-like_CS"/>
</dbReference>
<dbReference type="NCBIfam" id="NF047576">
    <property type="entry name" value="opine_ATP_CntF"/>
    <property type="match status" value="1"/>
</dbReference>
<dbReference type="GO" id="GO:0005886">
    <property type="term" value="C:plasma membrane"/>
    <property type="evidence" value="ECO:0007669"/>
    <property type="project" value="UniProtKB-SubCell"/>
</dbReference>
<evidence type="ECO:0000313" key="14">
    <source>
        <dbReference type="Proteomes" id="UP000550736"/>
    </source>
</evidence>